<evidence type="ECO:0000313" key="3">
    <source>
        <dbReference type="Proteomes" id="UP000321389"/>
    </source>
</evidence>
<dbReference type="KEGG" id="niy:FQ775_22570"/>
<accession>A0A5B8L4P7</accession>
<dbReference type="AlphaFoldDB" id="A0A5B8L4P7"/>
<feature type="domain" description="4Fe-4S ferredoxin-type" evidence="1">
    <location>
        <begin position="141"/>
        <end position="173"/>
    </location>
</feature>
<reference evidence="2" key="1">
    <citation type="submission" date="2020-04" db="EMBL/GenBank/DDBJ databases">
        <title>Nitratireductor sp. nov. isolated from mangrove soil.</title>
        <authorList>
            <person name="Ye Y."/>
        </authorList>
    </citation>
    <scope>NUCLEOTIDE SEQUENCE</scope>
    <source>
        <strain evidence="2">SY7</strain>
    </source>
</reference>
<dbReference type="Proteomes" id="UP000321389">
    <property type="component" value="Chromosome"/>
</dbReference>
<dbReference type="EMBL" id="CP042301">
    <property type="protein sequence ID" value="QDZ02925.1"/>
    <property type="molecule type" value="Genomic_DNA"/>
</dbReference>
<dbReference type="OrthoDB" id="8279740at2"/>
<name>A0A5B8L4P7_9HYPH</name>
<sequence length="223" mass="24019">MNLDQLAEALAEHGLSLRGGFDFGTDDDTPPGPSGRGARSIVLVGNAGGAFWPHFSRWRAALPADLADPLDSWCQDVIGAVAPTFSARAVFPSDRPFLPFQRWAMRAEGLRPSPLGVLIHPAFGLWHAYRGALLFDEAIPLDPVRASNHPCDACIGKPCLSACPAGAVKEERYDHDACRSHVRSASGPSCRTKGCLARQACPVGAAWRYGEEQQAFHMAAFVR</sequence>
<evidence type="ECO:0000313" key="2">
    <source>
        <dbReference type="EMBL" id="QDZ02925.1"/>
    </source>
</evidence>
<gene>
    <name evidence="2" type="ORF">FQ775_22570</name>
</gene>
<dbReference type="PROSITE" id="PS51379">
    <property type="entry name" value="4FE4S_FER_2"/>
    <property type="match status" value="1"/>
</dbReference>
<evidence type="ECO:0000259" key="1">
    <source>
        <dbReference type="PROSITE" id="PS51379"/>
    </source>
</evidence>
<dbReference type="InterPro" id="IPR017896">
    <property type="entry name" value="4Fe4S_Fe-S-bd"/>
</dbReference>
<dbReference type="RefSeq" id="WP_146301559.1">
    <property type="nucleotide sequence ID" value="NZ_CP042301.2"/>
</dbReference>
<protein>
    <recommendedName>
        <fullName evidence="1">4Fe-4S ferredoxin-type domain-containing protein</fullName>
    </recommendedName>
</protein>
<keyword evidence="3" id="KW-1185">Reference proteome</keyword>
<organism evidence="2 3">
    <name type="scientific">Nitratireductor mangrovi</name>
    <dbReference type="NCBI Taxonomy" id="2599600"/>
    <lineage>
        <taxon>Bacteria</taxon>
        <taxon>Pseudomonadati</taxon>
        <taxon>Pseudomonadota</taxon>
        <taxon>Alphaproteobacteria</taxon>
        <taxon>Hyphomicrobiales</taxon>
        <taxon>Phyllobacteriaceae</taxon>
        <taxon>Nitratireductor</taxon>
    </lineage>
</organism>
<proteinExistence type="predicted"/>